<feature type="transmembrane region" description="Helical" evidence="1">
    <location>
        <begin position="466"/>
        <end position="491"/>
    </location>
</feature>
<sequence>MKEKEKSGFLNWIEVVGNKMPHPMALFLYIIIIVLGLSFILGKLGVSAIHPTSGETISVINLISLKGFMLLVPNFVKNFQNFPVLGVVIILGIATGFCDRSGFFTSAIKMGLYGRKGNIAIYVIATIGVLGNQAGDAAFILIPAISGAIFYGLRRNPLAGVFLGYASVGGGFSTSLIPGGWDVVLTPISIQSATSILPNFDMPLLNGYFFLFVSAILVIIASAIVTIKIIEPMLGEYQFTESDNSDMTITDEERKAVKKAGRNVLIFLIILIVSCIPQNSFLRNPINHSLIFGAPLMQCLQFIIIIVFSLAGLTYAITVKKIQSINDVYTMMSESISSLSGFIALAVVIGQFLFLFDKSNLAQVLAIKGGNFLASLPIPTQIIVVCFLLLTALVNLFIGSGGTKWLLMGPIFVPMLIQLNIHPAFTQAIYRLGDCSTNHLTPLFAYFAILLTTAQKYDKNTGMGTLFAAMLPYSFVFLCIFIVQIVVWMTFNLPVGPGGVIWLS</sequence>
<keyword evidence="1" id="KW-0472">Membrane</keyword>
<feature type="transmembrane region" description="Helical" evidence="1">
    <location>
        <begin position="294"/>
        <end position="317"/>
    </location>
</feature>
<feature type="transmembrane region" description="Helical" evidence="1">
    <location>
        <begin position="405"/>
        <end position="425"/>
    </location>
</feature>
<evidence type="ECO:0000313" key="2">
    <source>
        <dbReference type="EMBL" id="AVQ30979.1"/>
    </source>
</evidence>
<dbReference type="GeneID" id="77467746"/>
<reference evidence="3" key="1">
    <citation type="journal article" date="2018" name="MSphere">
        <title>Fusobacterium Genomics Using MinION and Illumina Sequencing Enables Genome Completion and Correction.</title>
        <authorList>
            <person name="Todd S.M."/>
            <person name="Settlage R.E."/>
            <person name="Lahmers K.K."/>
            <person name="Slade D.J."/>
        </authorList>
    </citation>
    <scope>NUCLEOTIDE SEQUENCE [LARGE SCALE GENOMIC DNA]</scope>
    <source>
        <strain evidence="3">ATCC 27725</strain>
    </source>
</reference>
<dbReference type="PANTHER" id="PTHR30282">
    <property type="entry name" value="P-AMINOBENZOYL GLUTAMATE TRANSPORTER"/>
    <property type="match status" value="1"/>
</dbReference>
<feature type="transmembrane region" description="Helical" evidence="1">
    <location>
        <begin position="208"/>
        <end position="230"/>
    </location>
</feature>
<dbReference type="RefSeq" id="WP_005950010.1">
    <property type="nucleotide sequence ID" value="NZ_CP028103.1"/>
</dbReference>
<evidence type="ECO:0000256" key="1">
    <source>
        <dbReference type="SAM" id="Phobius"/>
    </source>
</evidence>
<evidence type="ECO:0000313" key="3">
    <source>
        <dbReference type="Proteomes" id="UP000241238"/>
    </source>
</evidence>
<dbReference type="Pfam" id="PF03806">
    <property type="entry name" value="ABG_transport"/>
    <property type="match status" value="1"/>
</dbReference>
<feature type="transmembrane region" description="Helical" evidence="1">
    <location>
        <begin position="58"/>
        <end position="76"/>
    </location>
</feature>
<proteinExistence type="predicted"/>
<keyword evidence="1" id="KW-0812">Transmembrane</keyword>
<feature type="transmembrane region" description="Helical" evidence="1">
    <location>
        <begin position="119"/>
        <end position="152"/>
    </location>
</feature>
<protein>
    <submittedName>
        <fullName evidence="2">Aminobenzoyl-glutamate transporter</fullName>
    </submittedName>
</protein>
<feature type="transmembrane region" description="Helical" evidence="1">
    <location>
        <begin position="26"/>
        <end position="46"/>
    </location>
</feature>
<accession>A0ABM6U3U9</accession>
<dbReference type="PANTHER" id="PTHR30282:SF0">
    <property type="entry name" value="P-AMINOBENZOYL-GLUTAMATE TRANSPORT PROTEIN"/>
    <property type="match status" value="1"/>
</dbReference>
<name>A0ABM6U3U9_FUSVA</name>
<feature type="transmembrane region" description="Helical" evidence="1">
    <location>
        <begin position="338"/>
        <end position="356"/>
    </location>
</feature>
<feature type="transmembrane region" description="Helical" evidence="1">
    <location>
        <begin position="264"/>
        <end position="282"/>
    </location>
</feature>
<dbReference type="InterPro" id="IPR004697">
    <property type="entry name" value="AbgT"/>
</dbReference>
<dbReference type="Proteomes" id="UP000241238">
    <property type="component" value="Chromosome"/>
</dbReference>
<feature type="transmembrane region" description="Helical" evidence="1">
    <location>
        <begin position="437"/>
        <end position="454"/>
    </location>
</feature>
<organism evidence="2 3">
    <name type="scientific">Fusobacterium varium ATCC 27725</name>
    <dbReference type="NCBI Taxonomy" id="469618"/>
    <lineage>
        <taxon>Bacteria</taxon>
        <taxon>Fusobacteriati</taxon>
        <taxon>Fusobacteriota</taxon>
        <taxon>Fusobacteriia</taxon>
        <taxon>Fusobacteriales</taxon>
        <taxon>Fusobacteriaceae</taxon>
        <taxon>Fusobacterium</taxon>
    </lineage>
</organism>
<keyword evidence="1" id="KW-1133">Transmembrane helix</keyword>
<feature type="transmembrane region" description="Helical" evidence="1">
    <location>
        <begin position="82"/>
        <end position="98"/>
    </location>
</feature>
<feature type="transmembrane region" description="Helical" evidence="1">
    <location>
        <begin position="376"/>
        <end position="398"/>
    </location>
</feature>
<gene>
    <name evidence="2" type="ORF">C4N18_07040</name>
</gene>
<dbReference type="EMBL" id="CP028103">
    <property type="protein sequence ID" value="AVQ30979.1"/>
    <property type="molecule type" value="Genomic_DNA"/>
</dbReference>
<keyword evidence="3" id="KW-1185">Reference proteome</keyword>